<evidence type="ECO:0000313" key="2">
    <source>
        <dbReference type="Proteomes" id="UP000315947"/>
    </source>
</evidence>
<accession>A0ABX5X1G4</accession>
<organism evidence="1 2">
    <name type="scientific">Shewanella psychropiezotolerans</name>
    <dbReference type="NCBI Taxonomy" id="2593655"/>
    <lineage>
        <taxon>Bacteria</taxon>
        <taxon>Pseudomonadati</taxon>
        <taxon>Pseudomonadota</taxon>
        <taxon>Gammaproteobacteria</taxon>
        <taxon>Alteromonadales</taxon>
        <taxon>Shewanellaceae</taxon>
        <taxon>Shewanella</taxon>
    </lineage>
</organism>
<reference evidence="1 2" key="1">
    <citation type="submission" date="2019-07" db="EMBL/GenBank/DDBJ databases">
        <title>Shewanella sp. YLB-06 whole genomic sequence.</title>
        <authorList>
            <person name="Yu L."/>
        </authorList>
    </citation>
    <scope>NUCLEOTIDE SEQUENCE [LARGE SCALE GENOMIC DNA]</scope>
    <source>
        <strain evidence="1 2">YLB-06</strain>
    </source>
</reference>
<proteinExistence type="predicted"/>
<sequence>MTHSLLAQTTSTNALIVTGSHKIQAGSSKSDIFKKQKTFMQSYREYYQLMLIGRFGDNLPSQSAIAVSRYGLSLVFLFERYDSLIHRLQNCNVHQRINFRQHAITDSPSWPMRNLTLTKQWRGFCLPLSLDELIKRYIKNCHFENASEEHLKSCQKMLVAAVNQDLDMLETVVRAHALDFMIEKNDSKLFDKIFDKVIGLWG</sequence>
<evidence type="ECO:0000313" key="1">
    <source>
        <dbReference type="EMBL" id="QDO85189.1"/>
    </source>
</evidence>
<gene>
    <name evidence="1" type="ORF">FM037_20550</name>
</gene>
<dbReference type="RefSeq" id="WP_144047534.1">
    <property type="nucleotide sequence ID" value="NZ_CP041614.1"/>
</dbReference>
<name>A0ABX5X1G4_9GAMM</name>
<keyword evidence="2" id="KW-1185">Reference proteome</keyword>
<protein>
    <recommendedName>
        <fullName evidence="3">Orphan protein</fullName>
    </recommendedName>
</protein>
<dbReference type="EMBL" id="CP041614">
    <property type="protein sequence ID" value="QDO85189.1"/>
    <property type="molecule type" value="Genomic_DNA"/>
</dbReference>
<evidence type="ECO:0008006" key="3">
    <source>
        <dbReference type="Google" id="ProtNLM"/>
    </source>
</evidence>
<dbReference type="Proteomes" id="UP000315947">
    <property type="component" value="Chromosome"/>
</dbReference>